<organism evidence="4 5">
    <name type="scientific">SAR86 cluster bacterium</name>
    <dbReference type="NCBI Taxonomy" id="2030880"/>
    <lineage>
        <taxon>Bacteria</taxon>
        <taxon>Pseudomonadati</taxon>
        <taxon>Pseudomonadota</taxon>
        <taxon>Gammaproteobacteria</taxon>
        <taxon>SAR86 cluster</taxon>
    </lineage>
</organism>
<feature type="domain" description="SHSP" evidence="3">
    <location>
        <begin position="31"/>
        <end position="144"/>
    </location>
</feature>
<dbReference type="SUPFAM" id="SSF49764">
    <property type="entry name" value="HSP20-like chaperones"/>
    <property type="match status" value="1"/>
</dbReference>
<dbReference type="AlphaFoldDB" id="A0A520N4M6"/>
<dbReference type="InterPro" id="IPR002068">
    <property type="entry name" value="A-crystallin/Hsp20_dom"/>
</dbReference>
<evidence type="ECO:0000256" key="1">
    <source>
        <dbReference type="PROSITE-ProRule" id="PRU00285"/>
    </source>
</evidence>
<comment type="similarity">
    <text evidence="1 2">Belongs to the small heat shock protein (HSP20) family.</text>
</comment>
<dbReference type="PANTHER" id="PTHR47062:SF1">
    <property type="entry name" value="SMALL HEAT SHOCK PROTEIN IBPA"/>
    <property type="match status" value="1"/>
</dbReference>
<dbReference type="InterPro" id="IPR008978">
    <property type="entry name" value="HSP20-like_chaperone"/>
</dbReference>
<gene>
    <name evidence="4" type="ORF">EVA93_00885</name>
</gene>
<sequence>MILNFTDPFFTTRVLGFEPLFDRLQRLSESNDRSSSYPPYNISKEGNYFAIEIAVAGLSKDDIQIELAEGVLSVSYDGPTTEVVNGENKVVYQGIAQRAFKQQFTLSEDVVVKGAELVNGLLTISLEKIIPDEKKPRMIEIKSPKRISSK</sequence>
<dbReference type="Pfam" id="PF00011">
    <property type="entry name" value="HSP20"/>
    <property type="match status" value="1"/>
</dbReference>
<dbReference type="Gene3D" id="2.60.40.790">
    <property type="match status" value="1"/>
</dbReference>
<dbReference type="EMBL" id="SHBF01000003">
    <property type="protein sequence ID" value="RZO28329.1"/>
    <property type="molecule type" value="Genomic_DNA"/>
</dbReference>
<evidence type="ECO:0000259" key="3">
    <source>
        <dbReference type="PROSITE" id="PS01031"/>
    </source>
</evidence>
<comment type="caution">
    <text evidence="4">The sequence shown here is derived from an EMBL/GenBank/DDBJ whole genome shotgun (WGS) entry which is preliminary data.</text>
</comment>
<dbReference type="Proteomes" id="UP000318710">
    <property type="component" value="Unassembled WGS sequence"/>
</dbReference>
<name>A0A520N4M6_9GAMM</name>
<evidence type="ECO:0000313" key="5">
    <source>
        <dbReference type="Proteomes" id="UP000318710"/>
    </source>
</evidence>
<proteinExistence type="inferred from homology"/>
<dbReference type="PANTHER" id="PTHR47062">
    <property type="match status" value="1"/>
</dbReference>
<reference evidence="4 5" key="1">
    <citation type="submission" date="2019-02" db="EMBL/GenBank/DDBJ databases">
        <title>Prokaryotic population dynamics and viral predation in marine succession experiment using metagenomics: the confinement effect.</title>
        <authorList>
            <person name="Haro-Moreno J.M."/>
            <person name="Rodriguez-Valera F."/>
            <person name="Lopez-Perez M."/>
        </authorList>
    </citation>
    <scope>NUCLEOTIDE SEQUENCE [LARGE SCALE GENOMIC DNA]</scope>
    <source>
        <strain evidence="4">MED-G160</strain>
    </source>
</reference>
<protein>
    <submittedName>
        <fullName evidence="4">Hsp20 family protein</fullName>
    </submittedName>
</protein>
<dbReference type="PROSITE" id="PS01031">
    <property type="entry name" value="SHSP"/>
    <property type="match status" value="1"/>
</dbReference>
<evidence type="ECO:0000313" key="4">
    <source>
        <dbReference type="EMBL" id="RZO28329.1"/>
    </source>
</evidence>
<accession>A0A520N4M6</accession>
<evidence type="ECO:0000256" key="2">
    <source>
        <dbReference type="RuleBase" id="RU003616"/>
    </source>
</evidence>